<dbReference type="EMBL" id="CALSDN010000001">
    <property type="protein sequence ID" value="CAH6718988.1"/>
    <property type="molecule type" value="Genomic_DNA"/>
</dbReference>
<accession>A0ACA9Y265</accession>
<evidence type="ECO:0000313" key="2">
    <source>
        <dbReference type="Proteomes" id="UP001152531"/>
    </source>
</evidence>
<evidence type="ECO:0000313" key="1">
    <source>
        <dbReference type="EMBL" id="CAH6718988.1"/>
    </source>
</evidence>
<organism evidence="1 2">
    <name type="scientific">[Candida] jaroonii</name>
    <dbReference type="NCBI Taxonomy" id="467808"/>
    <lineage>
        <taxon>Eukaryota</taxon>
        <taxon>Fungi</taxon>
        <taxon>Dikarya</taxon>
        <taxon>Ascomycota</taxon>
        <taxon>Saccharomycotina</taxon>
        <taxon>Pichiomycetes</taxon>
        <taxon>Debaryomycetaceae</taxon>
        <taxon>Yamadazyma</taxon>
    </lineage>
</organism>
<proteinExistence type="predicted"/>
<reference evidence="1" key="1">
    <citation type="submission" date="2022-06" db="EMBL/GenBank/DDBJ databases">
        <authorList>
            <person name="Legras J.-L."/>
            <person name="Devillers H."/>
            <person name="Grondin C."/>
        </authorList>
    </citation>
    <scope>NUCLEOTIDE SEQUENCE</scope>
    <source>
        <strain evidence="1">CLIB 1444</strain>
    </source>
</reference>
<keyword evidence="2" id="KW-1185">Reference proteome</keyword>
<name>A0ACA9Y265_9ASCO</name>
<sequence>MNQNQNSNRDKKKLDSSSSISDSSATNPKQLLNTYIYDFLVKNKLPQTAKTFVNEADISSQDENNQNSGNSNPSPTSPGFLQYQKDNNLPIVKVTMDAPQSFLFEWWQVFWDVFQAKNNNKQSTQAAMQYYQLQLMKQRQQLDASTMNMMNVVNYQGNGTGTVNPMQSQQQRLMMQYMRQQQQNGQPPPPGPPQQPSNQPANGQNPNGQQMYMMQNLPQNGIQQHAQNQMNNLRLQAAAQKQNDGNSPNPNIRPPNNQNFPPQNGQPGNFPPPNGPVMRTTKEIEDSNQPANHSRNANALQDYQMQLMLLEKQNKKRLDIARNSGNEGNMMTSMNNNMLPPNQQQLQQALNNGMTSNINNLPMNGLPPQNIIPNNINTKPSPATGPSPVIGNKPSPTNANGKKKKEPAKRGRKPSVANNGNNSNVGTPISAPTPSHLKKEISTPLTPTSETPNENGKRKRKNESPKKNGKFKKESIKEENEEKNEDIQPEESHNYQEINNDPMFSMDVLESNSNDNLFNQNGIDDIEFDFNMFLDGNVNDDITNFNWGDGIEGE</sequence>
<protein>
    <submittedName>
        <fullName evidence="1">Uncharacterized protein</fullName>
    </submittedName>
</protein>
<comment type="caution">
    <text evidence="1">The sequence shown here is derived from an EMBL/GenBank/DDBJ whole genome shotgun (WGS) entry which is preliminary data.</text>
</comment>
<gene>
    <name evidence="1" type="ORF">CLIB1444_01S18976</name>
</gene>
<dbReference type="Proteomes" id="UP001152531">
    <property type="component" value="Unassembled WGS sequence"/>
</dbReference>